<dbReference type="SUPFAM" id="SSF103190">
    <property type="entry name" value="Sensory domain-like"/>
    <property type="match status" value="1"/>
</dbReference>
<feature type="transmembrane region" description="Helical" evidence="13">
    <location>
        <begin position="273"/>
        <end position="296"/>
    </location>
</feature>
<dbReference type="CDD" id="cd06225">
    <property type="entry name" value="HAMP"/>
    <property type="match status" value="1"/>
</dbReference>
<evidence type="ECO:0000259" key="15">
    <source>
        <dbReference type="PROSITE" id="PS50885"/>
    </source>
</evidence>
<keyword evidence="4" id="KW-1003">Cell membrane</keyword>
<dbReference type="EMBL" id="MLJW01000119">
    <property type="protein sequence ID" value="OIQ98455.1"/>
    <property type="molecule type" value="Genomic_DNA"/>
</dbReference>
<dbReference type="InterPro" id="IPR036097">
    <property type="entry name" value="HisK_dim/P_sf"/>
</dbReference>
<evidence type="ECO:0000256" key="2">
    <source>
        <dbReference type="ARBA" id="ARBA00004651"/>
    </source>
</evidence>
<dbReference type="CDD" id="cd00082">
    <property type="entry name" value="HisKA"/>
    <property type="match status" value="1"/>
</dbReference>
<evidence type="ECO:0000256" key="10">
    <source>
        <dbReference type="ARBA" id="ARBA00022840"/>
    </source>
</evidence>
<feature type="domain" description="HAMP" evidence="15">
    <location>
        <begin position="298"/>
        <end position="350"/>
    </location>
</feature>
<dbReference type="EC" id="2.7.13.3" evidence="3"/>
<sequence>MTRLLQGFKTWLGTMQGKLIIASLLISLVPTALAADMTVRLVQGVMDTDVESFLHETSLLFLSNFKENRLEGAALAHFLYETHTASDPVVRANPAFLRMAETMGYGVIVTYDHNDHTVLYSNYPVRHFEILSSQEGSNLYSLHMANRSPVMTGGVYTYQAGGHQYDILVGNWLDENFIENLRSVTSIDLRLYFRLKNGFRLIYASRTDVEPGTMLTGDAAEAMLHGVESYYDPQAEDGRFRVEYLPVRNASGQVVGVVSAGLRVTEVPAIGDLPVHIIVSVFLTGAVLTAVAGLFVTRRLSRPLRSLSKGVRSISEGDYGQRVQVQGKDEVAELAESFNMMAEKLGQLQALEAELRRRDRLSGLGEVAVGIAHEVRNPLGTIKTSAELVRKRDGVAPTDAKLLGYVIDEVRRIDSLIEEFLSFAKPRPPLLRAMRLATVVERVATFCEPELTRHGVALTVEDESHGAEILGDEDHLFQACLNLVLNAIDAMKDGGRLRISLRQEGERLLLAFSDSGLGIPPELQEKIFNPFFTTKPRGTGLGLAKVFSVMESHQGRVDCRSVPGQGSVFTLILPVFMRKGENAAHHSAG</sequence>
<organism evidence="16">
    <name type="scientific">mine drainage metagenome</name>
    <dbReference type="NCBI Taxonomy" id="410659"/>
    <lineage>
        <taxon>unclassified sequences</taxon>
        <taxon>metagenomes</taxon>
        <taxon>ecological metagenomes</taxon>
    </lineage>
</organism>
<dbReference type="Pfam" id="PF00512">
    <property type="entry name" value="HisKA"/>
    <property type="match status" value="1"/>
</dbReference>
<evidence type="ECO:0000256" key="3">
    <source>
        <dbReference type="ARBA" id="ARBA00012438"/>
    </source>
</evidence>
<dbReference type="InterPro" id="IPR003661">
    <property type="entry name" value="HisK_dim/P_dom"/>
</dbReference>
<dbReference type="SMART" id="SM00388">
    <property type="entry name" value="HisKA"/>
    <property type="match status" value="1"/>
</dbReference>
<keyword evidence="11 13" id="KW-1133">Transmembrane helix</keyword>
<evidence type="ECO:0000256" key="12">
    <source>
        <dbReference type="ARBA" id="ARBA00023012"/>
    </source>
</evidence>
<keyword evidence="13" id="KW-0472">Membrane</keyword>
<name>A0A1J5S2S8_9ZZZZ</name>
<dbReference type="SUPFAM" id="SSF55874">
    <property type="entry name" value="ATPase domain of HSP90 chaperone/DNA topoisomerase II/histidine kinase"/>
    <property type="match status" value="1"/>
</dbReference>
<dbReference type="Pfam" id="PF02518">
    <property type="entry name" value="HATPase_c"/>
    <property type="match status" value="1"/>
</dbReference>
<dbReference type="InterPro" id="IPR003594">
    <property type="entry name" value="HATPase_dom"/>
</dbReference>
<comment type="catalytic activity">
    <reaction evidence="1">
        <text>ATP + protein L-histidine = ADP + protein N-phospho-L-histidine.</text>
        <dbReference type="EC" id="2.7.13.3"/>
    </reaction>
</comment>
<dbReference type="InterPro" id="IPR029151">
    <property type="entry name" value="Sensor-like_sf"/>
</dbReference>
<evidence type="ECO:0000256" key="11">
    <source>
        <dbReference type="ARBA" id="ARBA00022989"/>
    </source>
</evidence>
<dbReference type="SMART" id="SM00304">
    <property type="entry name" value="HAMP"/>
    <property type="match status" value="1"/>
</dbReference>
<keyword evidence="7 13" id="KW-0812">Transmembrane</keyword>
<keyword evidence="10" id="KW-0067">ATP-binding</keyword>
<keyword evidence="5" id="KW-0597">Phosphoprotein</keyword>
<dbReference type="PROSITE" id="PS50885">
    <property type="entry name" value="HAMP"/>
    <property type="match status" value="1"/>
</dbReference>
<dbReference type="InterPro" id="IPR036890">
    <property type="entry name" value="HATPase_C_sf"/>
</dbReference>
<keyword evidence="12" id="KW-0902">Two-component regulatory system</keyword>
<keyword evidence="6 16" id="KW-0808">Transferase</keyword>
<dbReference type="PANTHER" id="PTHR43065:SF10">
    <property type="entry name" value="PEROXIDE STRESS-ACTIVATED HISTIDINE KINASE MAK3"/>
    <property type="match status" value="1"/>
</dbReference>
<dbReference type="PANTHER" id="PTHR43065">
    <property type="entry name" value="SENSOR HISTIDINE KINASE"/>
    <property type="match status" value="1"/>
</dbReference>
<evidence type="ECO:0000256" key="4">
    <source>
        <dbReference type="ARBA" id="ARBA00022475"/>
    </source>
</evidence>
<gene>
    <name evidence="16" type="primary">zraS_20</name>
    <name evidence="16" type="ORF">GALL_195810</name>
</gene>
<evidence type="ECO:0000256" key="5">
    <source>
        <dbReference type="ARBA" id="ARBA00022553"/>
    </source>
</evidence>
<dbReference type="Gene3D" id="6.10.340.10">
    <property type="match status" value="1"/>
</dbReference>
<evidence type="ECO:0000259" key="14">
    <source>
        <dbReference type="PROSITE" id="PS50109"/>
    </source>
</evidence>
<dbReference type="AlphaFoldDB" id="A0A1J5S2S8"/>
<dbReference type="PRINTS" id="PR00344">
    <property type="entry name" value="BCTRLSENSOR"/>
</dbReference>
<dbReference type="GO" id="GO:0000155">
    <property type="term" value="F:phosphorelay sensor kinase activity"/>
    <property type="evidence" value="ECO:0007669"/>
    <property type="project" value="InterPro"/>
</dbReference>
<keyword evidence="8" id="KW-0547">Nucleotide-binding</keyword>
<dbReference type="InterPro" id="IPR003660">
    <property type="entry name" value="HAMP_dom"/>
</dbReference>
<dbReference type="Gene3D" id="1.10.287.130">
    <property type="match status" value="1"/>
</dbReference>
<comment type="caution">
    <text evidence="16">The sequence shown here is derived from an EMBL/GenBank/DDBJ whole genome shotgun (WGS) entry which is preliminary data.</text>
</comment>
<keyword evidence="9" id="KW-0418">Kinase</keyword>
<proteinExistence type="predicted"/>
<evidence type="ECO:0000256" key="13">
    <source>
        <dbReference type="SAM" id="Phobius"/>
    </source>
</evidence>
<evidence type="ECO:0000256" key="8">
    <source>
        <dbReference type="ARBA" id="ARBA00022741"/>
    </source>
</evidence>
<evidence type="ECO:0000256" key="9">
    <source>
        <dbReference type="ARBA" id="ARBA00022777"/>
    </source>
</evidence>
<dbReference type="InterPro" id="IPR004358">
    <property type="entry name" value="Sig_transdc_His_kin-like_C"/>
</dbReference>
<accession>A0A1J5S2S8</accession>
<comment type="subcellular location">
    <subcellularLocation>
        <location evidence="2">Cell membrane</location>
        <topology evidence="2">Multi-pass membrane protein</topology>
    </subcellularLocation>
</comment>
<dbReference type="Pfam" id="PF00672">
    <property type="entry name" value="HAMP"/>
    <property type="match status" value="1"/>
</dbReference>
<evidence type="ECO:0000256" key="6">
    <source>
        <dbReference type="ARBA" id="ARBA00022679"/>
    </source>
</evidence>
<evidence type="ECO:0000256" key="1">
    <source>
        <dbReference type="ARBA" id="ARBA00000085"/>
    </source>
</evidence>
<dbReference type="InterPro" id="IPR005467">
    <property type="entry name" value="His_kinase_dom"/>
</dbReference>
<evidence type="ECO:0000256" key="7">
    <source>
        <dbReference type="ARBA" id="ARBA00022692"/>
    </source>
</evidence>
<dbReference type="Gene3D" id="3.30.565.10">
    <property type="entry name" value="Histidine kinase-like ATPase, C-terminal domain"/>
    <property type="match status" value="1"/>
</dbReference>
<dbReference type="SUPFAM" id="SSF47384">
    <property type="entry name" value="Homodimeric domain of signal transducing histidine kinase"/>
    <property type="match status" value="1"/>
</dbReference>
<dbReference type="SMART" id="SM00387">
    <property type="entry name" value="HATPase_c"/>
    <property type="match status" value="1"/>
</dbReference>
<dbReference type="GO" id="GO:0005524">
    <property type="term" value="F:ATP binding"/>
    <property type="evidence" value="ECO:0007669"/>
    <property type="project" value="UniProtKB-KW"/>
</dbReference>
<evidence type="ECO:0000313" key="16">
    <source>
        <dbReference type="EMBL" id="OIQ98455.1"/>
    </source>
</evidence>
<protein>
    <recommendedName>
        <fullName evidence="3">histidine kinase</fullName>
        <ecNumber evidence="3">2.7.13.3</ecNumber>
    </recommendedName>
</protein>
<feature type="domain" description="Histidine kinase" evidence="14">
    <location>
        <begin position="370"/>
        <end position="577"/>
    </location>
</feature>
<reference evidence="16" key="1">
    <citation type="submission" date="2016-10" db="EMBL/GenBank/DDBJ databases">
        <title>Sequence of Gallionella enrichment culture.</title>
        <authorList>
            <person name="Poehlein A."/>
            <person name="Muehling M."/>
            <person name="Daniel R."/>
        </authorList>
    </citation>
    <scope>NUCLEOTIDE SEQUENCE</scope>
</reference>
<dbReference type="GO" id="GO:0005886">
    <property type="term" value="C:plasma membrane"/>
    <property type="evidence" value="ECO:0007669"/>
    <property type="project" value="UniProtKB-SubCell"/>
</dbReference>
<dbReference type="PROSITE" id="PS50109">
    <property type="entry name" value="HIS_KIN"/>
    <property type="match status" value="1"/>
</dbReference>
<dbReference type="SUPFAM" id="SSF158472">
    <property type="entry name" value="HAMP domain-like"/>
    <property type="match status" value="1"/>
</dbReference>